<evidence type="ECO:0000313" key="3">
    <source>
        <dbReference type="Ensembl" id="ENSCSEP00000022869.1"/>
    </source>
</evidence>
<reference evidence="3" key="2">
    <citation type="submission" date="2025-08" db="UniProtKB">
        <authorList>
            <consortium name="Ensembl"/>
        </authorList>
    </citation>
    <scope>IDENTIFICATION</scope>
</reference>
<name>A0A3P8W898_CYNSE</name>
<dbReference type="Pfam" id="PF13306">
    <property type="entry name" value="LRR_5"/>
    <property type="match status" value="1"/>
</dbReference>
<keyword evidence="2" id="KW-0677">Repeat</keyword>
<reference evidence="3 4" key="1">
    <citation type="journal article" date="2014" name="Nat. Genet.">
        <title>Whole-genome sequence of a flatfish provides insights into ZW sex chromosome evolution and adaptation to a benthic lifestyle.</title>
        <authorList>
            <person name="Chen S."/>
            <person name="Zhang G."/>
            <person name="Shao C."/>
            <person name="Huang Q."/>
            <person name="Liu G."/>
            <person name="Zhang P."/>
            <person name="Song W."/>
            <person name="An N."/>
            <person name="Chalopin D."/>
            <person name="Volff J.N."/>
            <person name="Hong Y."/>
            <person name="Li Q."/>
            <person name="Sha Z."/>
            <person name="Zhou H."/>
            <person name="Xie M."/>
            <person name="Yu Q."/>
            <person name="Liu Y."/>
            <person name="Xiang H."/>
            <person name="Wang N."/>
            <person name="Wu K."/>
            <person name="Yang C."/>
            <person name="Zhou Q."/>
            <person name="Liao X."/>
            <person name="Yang L."/>
            <person name="Hu Q."/>
            <person name="Zhang J."/>
            <person name="Meng L."/>
            <person name="Jin L."/>
            <person name="Tian Y."/>
            <person name="Lian J."/>
            <person name="Yang J."/>
            <person name="Miao G."/>
            <person name="Liu S."/>
            <person name="Liang Z."/>
            <person name="Yan F."/>
            <person name="Li Y."/>
            <person name="Sun B."/>
            <person name="Zhang H."/>
            <person name="Zhang J."/>
            <person name="Zhu Y."/>
            <person name="Du M."/>
            <person name="Zhao Y."/>
            <person name="Schartl M."/>
            <person name="Tang Q."/>
            <person name="Wang J."/>
        </authorList>
    </citation>
    <scope>NUCLEOTIDE SEQUENCE</scope>
</reference>
<dbReference type="InParanoid" id="A0A3P8W898"/>
<dbReference type="PROSITE" id="PS51450">
    <property type="entry name" value="LRR"/>
    <property type="match status" value="3"/>
</dbReference>
<dbReference type="InterPro" id="IPR032675">
    <property type="entry name" value="LRR_dom_sf"/>
</dbReference>
<dbReference type="GeneTree" id="ENSGT00940000164773"/>
<evidence type="ECO:0008006" key="5">
    <source>
        <dbReference type="Google" id="ProtNLM"/>
    </source>
</evidence>
<dbReference type="Pfam" id="PF13516">
    <property type="entry name" value="LRR_6"/>
    <property type="match status" value="1"/>
</dbReference>
<dbReference type="PANTHER" id="PTHR45712:SF22">
    <property type="entry name" value="INSULIN-LIKE GROWTH FACTOR-BINDING PROTEIN COMPLEX ACID LABILE SUBUNIT"/>
    <property type="match status" value="1"/>
</dbReference>
<dbReference type="Ensembl" id="ENSCSET00000023163.1">
    <property type="protein sequence ID" value="ENSCSEP00000022869.1"/>
    <property type="gene ID" value="ENSCSEG00000014572.1"/>
</dbReference>
<dbReference type="InterPro" id="IPR050333">
    <property type="entry name" value="SLRP"/>
</dbReference>
<dbReference type="Pfam" id="PF00560">
    <property type="entry name" value="LRR_1"/>
    <property type="match status" value="1"/>
</dbReference>
<evidence type="ECO:0000256" key="1">
    <source>
        <dbReference type="ARBA" id="ARBA00022614"/>
    </source>
</evidence>
<dbReference type="InterPro" id="IPR001611">
    <property type="entry name" value="Leu-rich_rpt"/>
</dbReference>
<dbReference type="SMART" id="SM00369">
    <property type="entry name" value="LRR_TYP"/>
    <property type="match status" value="13"/>
</dbReference>
<dbReference type="AlphaFoldDB" id="A0A3P8W898"/>
<keyword evidence="1" id="KW-0433">Leucine-rich repeat</keyword>
<accession>A0A3P8W898</accession>
<dbReference type="InterPro" id="IPR026906">
    <property type="entry name" value="LRR_5"/>
</dbReference>
<keyword evidence="4" id="KW-1185">Reference proteome</keyword>
<evidence type="ECO:0000313" key="4">
    <source>
        <dbReference type="Proteomes" id="UP000265120"/>
    </source>
</evidence>
<dbReference type="OMA" id="HANWRLM"/>
<proteinExistence type="predicted"/>
<organism evidence="3 4">
    <name type="scientific">Cynoglossus semilaevis</name>
    <name type="common">Tongue sole</name>
    <dbReference type="NCBI Taxonomy" id="244447"/>
    <lineage>
        <taxon>Eukaryota</taxon>
        <taxon>Metazoa</taxon>
        <taxon>Chordata</taxon>
        <taxon>Craniata</taxon>
        <taxon>Vertebrata</taxon>
        <taxon>Euteleostomi</taxon>
        <taxon>Actinopterygii</taxon>
        <taxon>Neopterygii</taxon>
        <taxon>Teleostei</taxon>
        <taxon>Neoteleostei</taxon>
        <taxon>Acanthomorphata</taxon>
        <taxon>Carangaria</taxon>
        <taxon>Pleuronectiformes</taxon>
        <taxon>Pleuronectoidei</taxon>
        <taxon>Cynoglossidae</taxon>
        <taxon>Cynoglossinae</taxon>
        <taxon>Cynoglossus</taxon>
    </lineage>
</organism>
<dbReference type="PANTHER" id="PTHR45712">
    <property type="entry name" value="AGAP008170-PA"/>
    <property type="match status" value="1"/>
</dbReference>
<dbReference type="PRINTS" id="PR00019">
    <property type="entry name" value="LEURICHRPT"/>
</dbReference>
<evidence type="ECO:0000256" key="2">
    <source>
        <dbReference type="ARBA" id="ARBA00022737"/>
    </source>
</evidence>
<sequence length="589" mass="67195">MAIRGCVSSGASQFTNSRCSSKPETMVRHLLLNLLLLFSHNCDIFIDAVKIEDLEEQTWNNHSLHSVPQDLDTRLKRLDLSNNFIRQLQTLALPYLEQLDLSSNQLDLISKGAFENLAQLEQLNLSRNALNNNLGSNSKALQSIGTLRRLDLSLNGLSDYSARLFLRNKTSLDELKMTGNSLIRLSRRMFQESNALRAVTLDDNLISVIEQGTFEPLWQLEILNLAQNNLAHICDFTLIQLKHLNLSHNSIEFFMSRENDHMYELEVLDLSFNKLLYFPIVPKMNQLKFLYLQNNMVGSLNSEASMVSGANSVYSDIMSEKIISKNNLHANWRLMPLLYIDLSYNHFTSFPLETLSRLSFLETLNFSYNCLQSITWNVRNYSNMGYQRQLYFPSLKQLYMKSNGLVNISHFFLKALTKIETLNLEDNSVQPCAFKGHLSSEPTQQMLFNKHCVAFQQLSTLKHLILRKNNIRILHANAFQQTSLHSLDLAGNIDMAMHLGALEGVQETLESLIISENNMTSCDLSLPCLPALSQLNLSNNHIDNIPSSLSCSPLMEIDIRNNAFVSLNDACYRIKPSDHVLQWKLLQLL</sequence>
<dbReference type="Gene3D" id="3.80.10.10">
    <property type="entry name" value="Ribonuclease Inhibitor"/>
    <property type="match status" value="5"/>
</dbReference>
<reference evidence="3" key="3">
    <citation type="submission" date="2025-09" db="UniProtKB">
        <authorList>
            <consortium name="Ensembl"/>
        </authorList>
    </citation>
    <scope>IDENTIFICATION</scope>
</reference>
<dbReference type="InterPro" id="IPR003591">
    <property type="entry name" value="Leu-rich_rpt_typical-subtyp"/>
</dbReference>
<dbReference type="Pfam" id="PF13855">
    <property type="entry name" value="LRR_8"/>
    <property type="match status" value="2"/>
</dbReference>
<dbReference type="SUPFAM" id="SSF52058">
    <property type="entry name" value="L domain-like"/>
    <property type="match status" value="2"/>
</dbReference>
<dbReference type="STRING" id="244447.ENSCSEP00000022869"/>
<dbReference type="Proteomes" id="UP000265120">
    <property type="component" value="Chromosome 15"/>
</dbReference>
<protein>
    <recommendedName>
        <fullName evidence="5">Leucine rich repeat containing 32</fullName>
    </recommendedName>
</protein>